<dbReference type="InterPro" id="IPR010870">
    <property type="entry name" value="Porin_O/P"/>
</dbReference>
<sequence length="409" mass="44280">MNNSCLAFKKKSLVTALALAVPMVTSVSQAKDADMQAQVDALQRQVTALNTEVQQAAEWKNPNTLMHMAGFADVTYVQPQGEEGSFGIGSFSPIFHYQYRDVVMLEAEVELEVGEDGETKTDLGYMTIDWFVSDYMAVIAGKFLSPIGQFRQNMHPSWINKMVSAPPGFGHDGAAPISDTGIQLRGGFPLAGVRTNYSVYVSNGPELASETEDDQDFELDGVAAEGFGADRDGEKSIGGRFAVLPISSLEIGISYATGMATVTEIETNEGTPPLNNPEGSISGETARDYDVTGADFVWFNGNVSLRGEYIKTEIGEATTGITAGEGGVWEAVYTQLAYRLPNTKWEGVIRYGDFDAPGLARDQTQTSLGINYLITNNFIAKLSYEFNDGEVANSTADNDRLLTQLAYGF</sequence>
<evidence type="ECO:0000313" key="2">
    <source>
        <dbReference type="EMBL" id="VAW51441.1"/>
    </source>
</evidence>
<dbReference type="EMBL" id="UOFD01000031">
    <property type="protein sequence ID" value="VAW51441.1"/>
    <property type="molecule type" value="Genomic_DNA"/>
</dbReference>
<accession>A0A3B0W7Z7</accession>
<dbReference type="Gene3D" id="2.40.160.10">
    <property type="entry name" value="Porin"/>
    <property type="match status" value="1"/>
</dbReference>
<dbReference type="InterPro" id="IPR023614">
    <property type="entry name" value="Porin_dom_sf"/>
</dbReference>
<organism evidence="2">
    <name type="scientific">hydrothermal vent metagenome</name>
    <dbReference type="NCBI Taxonomy" id="652676"/>
    <lineage>
        <taxon>unclassified sequences</taxon>
        <taxon>metagenomes</taxon>
        <taxon>ecological metagenomes</taxon>
    </lineage>
</organism>
<reference evidence="2" key="1">
    <citation type="submission" date="2018-06" db="EMBL/GenBank/DDBJ databases">
        <authorList>
            <person name="Zhirakovskaya E."/>
        </authorList>
    </citation>
    <scope>NUCLEOTIDE SEQUENCE</scope>
</reference>
<dbReference type="AlphaFoldDB" id="A0A3B0W7Z7"/>
<evidence type="ECO:0008006" key="3">
    <source>
        <dbReference type="Google" id="ProtNLM"/>
    </source>
</evidence>
<feature type="region of interest" description="Disordered" evidence="1">
    <location>
        <begin position="266"/>
        <end position="285"/>
    </location>
</feature>
<proteinExistence type="predicted"/>
<dbReference type="SUPFAM" id="SSF56935">
    <property type="entry name" value="Porins"/>
    <property type="match status" value="1"/>
</dbReference>
<protein>
    <recommendedName>
        <fullName evidence="3">Porin</fullName>
    </recommendedName>
</protein>
<dbReference type="Pfam" id="PF07396">
    <property type="entry name" value="Porin_O_P"/>
    <property type="match status" value="1"/>
</dbReference>
<name>A0A3B0W7Z7_9ZZZZ</name>
<evidence type="ECO:0000256" key="1">
    <source>
        <dbReference type="SAM" id="MobiDB-lite"/>
    </source>
</evidence>
<gene>
    <name evidence="2" type="ORF">MNBD_GAMMA06-897</name>
</gene>